<feature type="compositionally biased region" description="Polar residues" evidence="5">
    <location>
        <begin position="1"/>
        <end position="12"/>
    </location>
</feature>
<feature type="region of interest" description="Disordered" evidence="5">
    <location>
        <begin position="699"/>
        <end position="718"/>
    </location>
</feature>
<keyword evidence="1" id="KW-0479">Metal-binding</keyword>
<protein>
    <recommendedName>
        <fullName evidence="6">SWIM-type domain-containing protein</fullName>
    </recommendedName>
</protein>
<feature type="region of interest" description="Disordered" evidence="5">
    <location>
        <begin position="1"/>
        <end position="21"/>
    </location>
</feature>
<keyword evidence="3" id="KW-0862">Zinc</keyword>
<keyword evidence="2 4" id="KW-0863">Zinc-finger</keyword>
<dbReference type="InterPro" id="IPR007527">
    <property type="entry name" value="Znf_SWIM"/>
</dbReference>
<name>A0AAV1VAR8_9STRA</name>
<feature type="region of interest" description="Disordered" evidence="5">
    <location>
        <begin position="425"/>
        <end position="446"/>
    </location>
</feature>
<dbReference type="SMART" id="SM00575">
    <property type="entry name" value="ZnF_PMZ"/>
    <property type="match status" value="1"/>
</dbReference>
<reference evidence="7" key="1">
    <citation type="submission" date="2024-01" db="EMBL/GenBank/DDBJ databases">
        <authorList>
            <person name="Webb A."/>
        </authorList>
    </citation>
    <scope>NUCLEOTIDE SEQUENCE</scope>
    <source>
        <strain evidence="7">Pm1</strain>
    </source>
</reference>
<feature type="compositionally biased region" description="Basic and acidic residues" evidence="5">
    <location>
        <begin position="699"/>
        <end position="709"/>
    </location>
</feature>
<accession>A0AAV1VAR8</accession>
<dbReference type="PANTHER" id="PTHR31973">
    <property type="entry name" value="POLYPROTEIN, PUTATIVE-RELATED"/>
    <property type="match status" value="1"/>
</dbReference>
<evidence type="ECO:0000256" key="1">
    <source>
        <dbReference type="ARBA" id="ARBA00022723"/>
    </source>
</evidence>
<evidence type="ECO:0000259" key="6">
    <source>
        <dbReference type="PROSITE" id="PS50966"/>
    </source>
</evidence>
<dbReference type="Proteomes" id="UP001162060">
    <property type="component" value="Unassembled WGS sequence"/>
</dbReference>
<evidence type="ECO:0000313" key="7">
    <source>
        <dbReference type="EMBL" id="CAK7943437.1"/>
    </source>
</evidence>
<dbReference type="InterPro" id="IPR006564">
    <property type="entry name" value="Znf_PMZ"/>
</dbReference>
<evidence type="ECO:0000256" key="4">
    <source>
        <dbReference type="PROSITE-ProRule" id="PRU00325"/>
    </source>
</evidence>
<sequence length="747" mass="82133">MLPSTTTSSSPEQVVASPRASATLSLSPPLLRHESAPLDPHTVSTSALQVAHVPYSLYTASRVALAETSPSLSRFAPFEESYESMNDLRRALKVLSVQKKAPYYMQHSSPQRMEARCPSWRHRRRHVDKTRCSGDDTKARPAVCDFVVSANRHANGRVYVTRAVITHSSMCSVVHAGLAANHMEPEAGAETADTGHTAAVTASALMETALPFMGQLATIRGSRDAVKPKDVSDIMKEKFGVKPSYMTAWRALGAFRKQRKDEDSLSYMKLQGYLQAFAETNVGSVVAFEHQEHVQVAPPADLERKLFARAFLCPKPLHDALRYCRGSMLLSVFLVTCAFGGVVFMATAQDAVGDNVPVAIGLALVETETEWRFFLEQLRRAFPDLKRHVTSLVHNRGDFLSRAIHCVFPSCLQSDKVETFIRTTGPGVDDASMPPSSTSISSELGSSTSDLDSSMKWMEALCNKVPLMILVSWVSQVARMLFQRYERYGHLGSEYPTDYHSIAAEYESQSFRYDVVRTSESEFEIIDQQTSAGRVVNFAKQSCTCGEYDVSRFPCLHVFLAVNHAGMRQTDVIPRIFLMTSLKTLYAGRITPIDISNVASDGVTIPQPVPKTRGRPRKVHQIQQASGPKVEKLSCSLCGIKGHNKRTCKRATTIPVPVAHAAGDCEMQTSNSVNAQDETLFLESSYGDTVTFDNRALEDDGLHSHDSDSRTLFSSSGKRRRLTGCDGAVERNGDGIEDGETSGVALV</sequence>
<evidence type="ECO:0000256" key="5">
    <source>
        <dbReference type="SAM" id="MobiDB-lite"/>
    </source>
</evidence>
<dbReference type="EMBL" id="CAKLBY020000302">
    <property type="protein sequence ID" value="CAK7943437.1"/>
    <property type="molecule type" value="Genomic_DNA"/>
</dbReference>
<comment type="caution">
    <text evidence="7">The sequence shown here is derived from an EMBL/GenBank/DDBJ whole genome shotgun (WGS) entry which is preliminary data.</text>
</comment>
<feature type="domain" description="SWIM-type" evidence="6">
    <location>
        <begin position="534"/>
        <end position="566"/>
    </location>
</feature>
<dbReference type="GO" id="GO:0008270">
    <property type="term" value="F:zinc ion binding"/>
    <property type="evidence" value="ECO:0007669"/>
    <property type="project" value="UniProtKB-KW"/>
</dbReference>
<evidence type="ECO:0000256" key="3">
    <source>
        <dbReference type="ARBA" id="ARBA00022833"/>
    </source>
</evidence>
<dbReference type="Pfam" id="PF04434">
    <property type="entry name" value="SWIM"/>
    <property type="match status" value="1"/>
</dbReference>
<dbReference type="AlphaFoldDB" id="A0AAV1VAR8"/>
<dbReference type="PANTHER" id="PTHR31973:SF187">
    <property type="entry name" value="MUTATOR TRANSPOSASE MUDRA PROTEIN"/>
    <property type="match status" value="1"/>
</dbReference>
<evidence type="ECO:0000313" key="8">
    <source>
        <dbReference type="Proteomes" id="UP001162060"/>
    </source>
</evidence>
<organism evidence="7 8">
    <name type="scientific">Peronospora matthiolae</name>
    <dbReference type="NCBI Taxonomy" id="2874970"/>
    <lineage>
        <taxon>Eukaryota</taxon>
        <taxon>Sar</taxon>
        <taxon>Stramenopiles</taxon>
        <taxon>Oomycota</taxon>
        <taxon>Peronosporomycetes</taxon>
        <taxon>Peronosporales</taxon>
        <taxon>Peronosporaceae</taxon>
        <taxon>Peronospora</taxon>
    </lineage>
</organism>
<feature type="compositionally biased region" description="Low complexity" evidence="5">
    <location>
        <begin position="432"/>
        <end position="446"/>
    </location>
</feature>
<gene>
    <name evidence="7" type="ORF">PM001_LOCUS28587</name>
</gene>
<evidence type="ECO:0000256" key="2">
    <source>
        <dbReference type="ARBA" id="ARBA00022771"/>
    </source>
</evidence>
<proteinExistence type="predicted"/>
<dbReference type="PROSITE" id="PS50966">
    <property type="entry name" value="ZF_SWIM"/>
    <property type="match status" value="1"/>
</dbReference>